<sequence length="440" mass="47140">MGITVEELLAGPRGRLLCLNLALAWEETQAQAAAASAARSLVAAPVCPVRLPLSDAVWQADAALDPDPRGSSYNLPYPEENRALALEDIDAAWAQPLAARRRARQDAEALIATAARACQSIAARVPLPGTLLWALADTAGAARGWQAPAGIDVLLAQPALVSALRPVAQAVTNSPAVDWWSRGMDPPDQWIELQESDGSAWSWRLRGNIRKVWDEWAQHRAEEEAEGFSSTGWTSPVTFGQDSPPITHGTLPSAACDASGAPAERPHGDAELAVAGTPTGFLIQEDSGPVGPLMQAGRLLPQAAPRVLEIDSEAAWVSACTAFPLDVSRSYGPQARLALYLVDEPRATTWVIPDWGKAAREYDAVHLTVGAYLACATRPIEVPGHGFSAITGWDPDETYWLRFPPEQEPPSEANGRLRTWSEAGGDEWRDITRGPTGASR</sequence>
<evidence type="ECO:0000313" key="3">
    <source>
        <dbReference type="Proteomes" id="UP000265419"/>
    </source>
</evidence>
<dbReference type="AlphaFoldDB" id="A0A399JH13"/>
<feature type="region of interest" description="Disordered" evidence="1">
    <location>
        <begin position="246"/>
        <end position="267"/>
    </location>
</feature>
<evidence type="ECO:0000313" key="2">
    <source>
        <dbReference type="EMBL" id="RII43519.1"/>
    </source>
</evidence>
<feature type="region of interest" description="Disordered" evidence="1">
    <location>
        <begin position="404"/>
        <end position="440"/>
    </location>
</feature>
<dbReference type="RefSeq" id="WP_119423278.1">
    <property type="nucleotide sequence ID" value="NZ_QQXK01000002.1"/>
</dbReference>
<protein>
    <submittedName>
        <fullName evidence="2">Uncharacterized protein</fullName>
    </submittedName>
</protein>
<dbReference type="Proteomes" id="UP000265419">
    <property type="component" value="Unassembled WGS sequence"/>
</dbReference>
<proteinExistence type="predicted"/>
<name>A0A399JH13_9MICC</name>
<dbReference type="EMBL" id="QQXK01000002">
    <property type="protein sequence ID" value="RII43519.1"/>
    <property type="molecule type" value="Genomic_DNA"/>
</dbReference>
<evidence type="ECO:0000256" key="1">
    <source>
        <dbReference type="SAM" id="MobiDB-lite"/>
    </source>
</evidence>
<organism evidence="2 3">
    <name type="scientific">Galactobacter valiniphilus</name>
    <dbReference type="NCBI Taxonomy" id="2676122"/>
    <lineage>
        <taxon>Bacteria</taxon>
        <taxon>Bacillati</taxon>
        <taxon>Actinomycetota</taxon>
        <taxon>Actinomycetes</taxon>
        <taxon>Micrococcales</taxon>
        <taxon>Micrococcaceae</taxon>
        <taxon>Galactobacter</taxon>
    </lineage>
</organism>
<gene>
    <name evidence="2" type="ORF">DWB68_00980</name>
</gene>
<accession>A0A399JH13</accession>
<reference evidence="2 3" key="1">
    <citation type="submission" date="2018-07" db="EMBL/GenBank/DDBJ databases">
        <title>Arthrobacter sp. nov., isolated from raw cow's milk with high bacterial count.</title>
        <authorList>
            <person name="Hahne J."/>
            <person name="Isele D."/>
            <person name="Lipski A."/>
        </authorList>
    </citation>
    <scope>NUCLEOTIDE SEQUENCE [LARGE SCALE GENOMIC DNA]</scope>
    <source>
        <strain evidence="2 3">JZ R-35</strain>
    </source>
</reference>
<keyword evidence="3" id="KW-1185">Reference proteome</keyword>
<comment type="caution">
    <text evidence="2">The sequence shown here is derived from an EMBL/GenBank/DDBJ whole genome shotgun (WGS) entry which is preliminary data.</text>
</comment>